<dbReference type="InterPro" id="IPR012919">
    <property type="entry name" value="SUN_dom"/>
</dbReference>
<evidence type="ECO:0000313" key="9">
    <source>
        <dbReference type="Proteomes" id="UP000076154"/>
    </source>
</evidence>
<feature type="compositionally biased region" description="Polar residues" evidence="5">
    <location>
        <begin position="319"/>
        <end position="330"/>
    </location>
</feature>
<dbReference type="GO" id="GO:0005737">
    <property type="term" value="C:cytoplasm"/>
    <property type="evidence" value="ECO:0007669"/>
    <property type="project" value="TreeGrafter"/>
</dbReference>
<dbReference type="EMBL" id="LUEZ02000096">
    <property type="protein sequence ID" value="RDB14574.1"/>
    <property type="molecule type" value="Genomic_DNA"/>
</dbReference>
<feature type="compositionally biased region" description="Basic and acidic residues" evidence="5">
    <location>
        <begin position="708"/>
        <end position="728"/>
    </location>
</feature>
<evidence type="ECO:0000256" key="2">
    <source>
        <dbReference type="ARBA" id="ARBA00022692"/>
    </source>
</evidence>
<dbReference type="PROSITE" id="PS51469">
    <property type="entry name" value="SUN"/>
    <property type="match status" value="1"/>
</dbReference>
<evidence type="ECO:0000256" key="1">
    <source>
        <dbReference type="ARBA" id="ARBA00004308"/>
    </source>
</evidence>
<dbReference type="PANTHER" id="PTHR12953">
    <property type="entry name" value="MEMBRANE PROTEIN CH1 RELATED"/>
    <property type="match status" value="1"/>
</dbReference>
<reference evidence="8" key="1">
    <citation type="submission" date="2018-04" db="EMBL/GenBank/DDBJ databases">
        <title>Whole genome sequencing of Hypsizygus marmoreus.</title>
        <authorList>
            <person name="Choi I.-G."/>
            <person name="Min B."/>
            <person name="Kim J.-G."/>
            <person name="Kim S."/>
            <person name="Oh Y.-L."/>
            <person name="Kong W.-S."/>
            <person name="Park H."/>
            <person name="Jeong J."/>
            <person name="Song E.-S."/>
        </authorList>
    </citation>
    <scope>NUCLEOTIDE SEQUENCE [LARGE SCALE GENOMIC DNA]</scope>
    <source>
        <strain evidence="8">51987-8</strain>
    </source>
</reference>
<feature type="region of interest" description="Disordered" evidence="5">
    <location>
        <begin position="313"/>
        <end position="389"/>
    </location>
</feature>
<feature type="compositionally biased region" description="Low complexity" evidence="5">
    <location>
        <begin position="757"/>
        <end position="775"/>
    </location>
</feature>
<sequence length="938" mass="103035">MLSPQLLLAALLLFLWASPALAAPTSSIDPFRAIAAYAPRKPEQPVCCLKPLPPLEPPEEEVLLSFEEWKVKQSLNQEKAKTKEKEASNRSSHNTGGRGGSEGGNGSESTHVLPDASGTGHSLDLEEKVPPPEALSPHFRVPLTDRFNYASLDCSARVHMAHRSAKSTSSILSSKRDRYMLSPCNGPTKEQQFVVVELCEDIRIDTVQLANFEFFSGVFKDFRVSVAKTSITEDEGWTNVGVYRAKNVRGVQSFHPPTSLRDFYRYIRIDFLSHYGNEYYCPVSLLRVYGLTHLEQWKWDIWEAESRAKLDISAKDGSQAPSTPLDTGSETPAPAHLPTATNDNNSTENAAPSPHPSSSTHDAAHNPSTSNEIVPVSAPISDKAGPTVSIQSTTGTIAVARGIDTKIISKPSSIVENEVYQPSVAAQDLSIVTSDTPGPIPSVRPADASHTSPAPSQASKPPPSQPTSINASNVSTSRVVASSVHTQVSATGKSTVATTILTTSSAAVSPPTVSPPAMPITTGGESIYRTIMNRLTALEANHTLYTRYVEQQMGGVRELLRRLGEDVGRLEGIGRAQAQTHQRTVRDWEKRQQQLQIDYGELISRVEYLSDEIVLEKRLGIAQLCLLLAVLVFMGLTRGSRGESMTEHPMHLNRTMREWGRRHLSFSGDWRSRFKSRSNSDGVASGRDRNLPTPHPQSARPVPINLNRTEDDMKVEFPTRESSSREPLKTSNMNTQPTNGTDSHPHPHSQARHTSRSRTPSWRTRQYQQHHYQQRPVTPTSSTYRPRVQRSNSQGGVHHSGGLIASSGGSGPLHRSAKKWARTAHLHPVKNMDVGGSGHKGKMGTERGRENELVLDDVFSSPHPFRSRHGRQDEAVGSAELLNFGSVRKGKVRRDRGKSEDGVDGDPWVDTDFSLEDEGEWDAQLDLGRPMGFSGKEH</sequence>
<feature type="compositionally biased region" description="Basic residues" evidence="5">
    <location>
        <begin position="746"/>
        <end position="756"/>
    </location>
</feature>
<keyword evidence="3" id="KW-1133">Transmembrane helix</keyword>
<feature type="region of interest" description="Disordered" evidence="5">
    <location>
        <begin position="76"/>
        <end position="137"/>
    </location>
</feature>
<keyword evidence="4" id="KW-0472">Membrane</keyword>
<evidence type="ECO:0000259" key="7">
    <source>
        <dbReference type="PROSITE" id="PS51469"/>
    </source>
</evidence>
<name>A0A369J4Y6_HYPMA</name>
<feature type="region of interest" description="Disordered" evidence="5">
    <location>
        <begin position="672"/>
        <end position="849"/>
    </location>
</feature>
<keyword evidence="6" id="KW-0732">Signal</keyword>
<feature type="compositionally biased region" description="Basic and acidic residues" evidence="5">
    <location>
        <begin position="78"/>
        <end position="88"/>
    </location>
</feature>
<feature type="compositionally biased region" description="Polar residues" evidence="5">
    <location>
        <begin position="776"/>
        <end position="795"/>
    </location>
</feature>
<feature type="compositionally biased region" description="Acidic residues" evidence="5">
    <location>
        <begin position="902"/>
        <end position="923"/>
    </location>
</feature>
<comment type="subcellular location">
    <subcellularLocation>
        <location evidence="1">Endomembrane system</location>
    </subcellularLocation>
</comment>
<dbReference type="Proteomes" id="UP000076154">
    <property type="component" value="Unassembled WGS sequence"/>
</dbReference>
<feature type="compositionally biased region" description="Polar residues" evidence="5">
    <location>
        <begin position="729"/>
        <end position="742"/>
    </location>
</feature>
<dbReference type="InterPro" id="IPR045120">
    <property type="entry name" value="Suco/Slp1-like"/>
</dbReference>
<feature type="signal peptide" evidence="6">
    <location>
        <begin position="1"/>
        <end position="22"/>
    </location>
</feature>
<dbReference type="OrthoDB" id="266334at2759"/>
<evidence type="ECO:0000313" key="8">
    <source>
        <dbReference type="EMBL" id="RDB14574.1"/>
    </source>
</evidence>
<evidence type="ECO:0000256" key="6">
    <source>
        <dbReference type="SAM" id="SignalP"/>
    </source>
</evidence>
<dbReference type="Pfam" id="PF07738">
    <property type="entry name" value="Sad1_UNC"/>
    <property type="match status" value="1"/>
</dbReference>
<feature type="region of interest" description="Disordered" evidence="5">
    <location>
        <begin position="889"/>
        <end position="938"/>
    </location>
</feature>
<feature type="compositionally biased region" description="Basic residues" evidence="5">
    <location>
        <begin position="815"/>
        <end position="828"/>
    </location>
</feature>
<feature type="region of interest" description="Disordered" evidence="5">
    <location>
        <begin position="432"/>
        <end position="476"/>
    </location>
</feature>
<evidence type="ECO:0000256" key="3">
    <source>
        <dbReference type="ARBA" id="ARBA00022989"/>
    </source>
</evidence>
<dbReference type="GO" id="GO:0034975">
    <property type="term" value="P:protein folding in endoplasmic reticulum"/>
    <property type="evidence" value="ECO:0007669"/>
    <property type="project" value="TreeGrafter"/>
</dbReference>
<evidence type="ECO:0000256" key="5">
    <source>
        <dbReference type="SAM" id="MobiDB-lite"/>
    </source>
</evidence>
<dbReference type="AlphaFoldDB" id="A0A369J4Y6"/>
<organism evidence="8 9">
    <name type="scientific">Hypsizygus marmoreus</name>
    <name type="common">White beech mushroom</name>
    <name type="synonym">Agaricus marmoreus</name>
    <dbReference type="NCBI Taxonomy" id="39966"/>
    <lineage>
        <taxon>Eukaryota</taxon>
        <taxon>Fungi</taxon>
        <taxon>Dikarya</taxon>
        <taxon>Basidiomycota</taxon>
        <taxon>Agaricomycotina</taxon>
        <taxon>Agaricomycetes</taxon>
        <taxon>Agaricomycetidae</taxon>
        <taxon>Agaricales</taxon>
        <taxon>Tricholomatineae</taxon>
        <taxon>Lyophyllaceae</taxon>
        <taxon>Hypsizygus</taxon>
    </lineage>
</organism>
<keyword evidence="9" id="KW-1185">Reference proteome</keyword>
<dbReference type="GO" id="GO:0012505">
    <property type="term" value="C:endomembrane system"/>
    <property type="evidence" value="ECO:0007669"/>
    <property type="project" value="UniProtKB-SubCell"/>
</dbReference>
<accession>A0A369J4Y6</accession>
<feature type="chain" id="PRO_5016818202" description="SUN domain-containing protein" evidence="6">
    <location>
        <begin position="23"/>
        <end position="938"/>
    </location>
</feature>
<comment type="caution">
    <text evidence="8">The sequence shown here is derived from an EMBL/GenBank/DDBJ whole genome shotgun (WGS) entry which is preliminary data.</text>
</comment>
<feature type="compositionally biased region" description="Low complexity" evidence="5">
    <location>
        <begin position="350"/>
        <end position="361"/>
    </location>
</feature>
<evidence type="ECO:0000256" key="4">
    <source>
        <dbReference type="ARBA" id="ARBA00023136"/>
    </source>
</evidence>
<feature type="compositionally biased region" description="Polar residues" evidence="5">
    <location>
        <begin position="339"/>
        <end position="349"/>
    </location>
</feature>
<keyword evidence="2" id="KW-0812">Transmembrane</keyword>
<dbReference type="GO" id="GO:0016020">
    <property type="term" value="C:membrane"/>
    <property type="evidence" value="ECO:0007669"/>
    <property type="project" value="InterPro"/>
</dbReference>
<protein>
    <recommendedName>
        <fullName evidence="7">SUN domain-containing protein</fullName>
    </recommendedName>
</protein>
<dbReference type="Gene3D" id="2.60.120.260">
    <property type="entry name" value="Galactose-binding domain-like"/>
    <property type="match status" value="1"/>
</dbReference>
<proteinExistence type="predicted"/>
<feature type="compositionally biased region" description="Gly residues" evidence="5">
    <location>
        <begin position="96"/>
        <end position="106"/>
    </location>
</feature>
<dbReference type="InParanoid" id="A0A369J4Y6"/>
<dbReference type="PANTHER" id="PTHR12953:SF0">
    <property type="entry name" value="SUN DOMAIN-CONTAINING OSSIFICATION FACTOR"/>
    <property type="match status" value="1"/>
</dbReference>
<feature type="domain" description="SUN" evidence="7">
    <location>
        <begin position="120"/>
        <end position="293"/>
    </location>
</feature>
<gene>
    <name evidence="8" type="ORF">Hypma_016297</name>
</gene>